<dbReference type="AlphaFoldDB" id="A0A7J6B8L1"/>
<accession>A0A7J6B8L1</accession>
<feature type="compositionally biased region" description="Basic residues" evidence="1">
    <location>
        <begin position="8"/>
        <end position="19"/>
    </location>
</feature>
<protein>
    <submittedName>
        <fullName evidence="2">Uncharacterized protein</fullName>
    </submittedName>
</protein>
<feature type="region of interest" description="Disordered" evidence="1">
    <location>
        <begin position="49"/>
        <end position="72"/>
    </location>
</feature>
<proteinExistence type="predicted"/>
<name>A0A7J6B8L1_AMEME</name>
<dbReference type="Proteomes" id="UP000593565">
    <property type="component" value="Unassembled WGS sequence"/>
</dbReference>
<organism evidence="2 3">
    <name type="scientific">Ameiurus melas</name>
    <name type="common">Black bullhead</name>
    <name type="synonym">Silurus melas</name>
    <dbReference type="NCBI Taxonomy" id="219545"/>
    <lineage>
        <taxon>Eukaryota</taxon>
        <taxon>Metazoa</taxon>
        <taxon>Chordata</taxon>
        <taxon>Craniata</taxon>
        <taxon>Vertebrata</taxon>
        <taxon>Euteleostomi</taxon>
        <taxon>Actinopterygii</taxon>
        <taxon>Neopterygii</taxon>
        <taxon>Teleostei</taxon>
        <taxon>Ostariophysi</taxon>
        <taxon>Siluriformes</taxon>
        <taxon>Ictaluridae</taxon>
        <taxon>Ameiurus</taxon>
    </lineage>
</organism>
<evidence type="ECO:0000256" key="1">
    <source>
        <dbReference type="SAM" id="MobiDB-lite"/>
    </source>
</evidence>
<evidence type="ECO:0000313" key="2">
    <source>
        <dbReference type="EMBL" id="KAF4091403.1"/>
    </source>
</evidence>
<sequence length="72" mass="7792">MLCDRQKGQGKAKGARRRIRDASTCARAPHALFLCSAPTESHEKISTLIGPDGYKNAPPLPSRKEGCDILSN</sequence>
<feature type="region of interest" description="Disordered" evidence="1">
    <location>
        <begin position="1"/>
        <end position="21"/>
    </location>
</feature>
<gene>
    <name evidence="2" type="ORF">AMELA_G00036510</name>
</gene>
<comment type="caution">
    <text evidence="2">The sequence shown here is derived from an EMBL/GenBank/DDBJ whole genome shotgun (WGS) entry which is preliminary data.</text>
</comment>
<evidence type="ECO:0000313" key="3">
    <source>
        <dbReference type="Proteomes" id="UP000593565"/>
    </source>
</evidence>
<reference evidence="2 3" key="1">
    <citation type="submission" date="2020-02" db="EMBL/GenBank/DDBJ databases">
        <title>A chromosome-scale genome assembly of the black bullhead catfish (Ameiurus melas).</title>
        <authorList>
            <person name="Wen M."/>
            <person name="Zham M."/>
            <person name="Cabau C."/>
            <person name="Klopp C."/>
            <person name="Donnadieu C."/>
            <person name="Roques C."/>
            <person name="Bouchez O."/>
            <person name="Lampietro C."/>
            <person name="Jouanno E."/>
            <person name="Herpin A."/>
            <person name="Louis A."/>
            <person name="Berthelot C."/>
            <person name="Parey E."/>
            <person name="Roest-Crollius H."/>
            <person name="Braasch I."/>
            <person name="Postlethwait J."/>
            <person name="Robinson-Rechavi M."/>
            <person name="Echchiki A."/>
            <person name="Begum T."/>
            <person name="Montfort J."/>
            <person name="Schartl M."/>
            <person name="Bobe J."/>
            <person name="Guiguen Y."/>
        </authorList>
    </citation>
    <scope>NUCLEOTIDE SEQUENCE [LARGE SCALE GENOMIC DNA]</scope>
    <source>
        <strain evidence="2">M_S1</strain>
        <tissue evidence="2">Blood</tissue>
    </source>
</reference>
<feature type="compositionally biased region" description="Basic and acidic residues" evidence="1">
    <location>
        <begin position="62"/>
        <end position="72"/>
    </location>
</feature>
<keyword evidence="3" id="KW-1185">Reference proteome</keyword>
<dbReference type="EMBL" id="JAAGNN010000003">
    <property type="protein sequence ID" value="KAF4091403.1"/>
    <property type="molecule type" value="Genomic_DNA"/>
</dbReference>